<evidence type="ECO:0000256" key="3">
    <source>
        <dbReference type="RuleBase" id="RU000363"/>
    </source>
</evidence>
<dbReference type="SUPFAM" id="SSF51735">
    <property type="entry name" value="NAD(P)-binding Rossmann-fold domains"/>
    <property type="match status" value="1"/>
</dbReference>
<evidence type="ECO:0000256" key="2">
    <source>
        <dbReference type="ARBA" id="ARBA00023002"/>
    </source>
</evidence>
<dbReference type="InterPro" id="IPR036291">
    <property type="entry name" value="NAD(P)-bd_dom_sf"/>
</dbReference>
<dbReference type="Gene3D" id="3.40.50.720">
    <property type="entry name" value="NAD(P)-binding Rossmann-like Domain"/>
    <property type="match status" value="1"/>
</dbReference>
<dbReference type="Pfam" id="PF00106">
    <property type="entry name" value="adh_short"/>
    <property type="match status" value="1"/>
</dbReference>
<dbReference type="PANTHER" id="PTHR44169:SF6">
    <property type="entry name" value="NADPH-DEPENDENT 1-ACYLDIHYDROXYACETONE PHOSPHATE REDUCTASE"/>
    <property type="match status" value="1"/>
</dbReference>
<keyword evidence="2" id="KW-0560">Oxidoreductase</keyword>
<proteinExistence type="inferred from homology"/>
<dbReference type="PANTHER" id="PTHR44169">
    <property type="entry name" value="NADPH-DEPENDENT 1-ACYLDIHYDROXYACETONE PHOSPHATE REDUCTASE"/>
    <property type="match status" value="1"/>
</dbReference>
<protein>
    <submittedName>
        <fullName evidence="4">SDR family oxidoreductase</fullName>
    </submittedName>
</protein>
<dbReference type="PRINTS" id="PR00081">
    <property type="entry name" value="GDHRDH"/>
</dbReference>
<sequence>MKTTGNTIFMTGGTSGIGLGLARRFRDLGNTVIISGRRKDLLDRLAAEEGFGTIELDVADPASIASAYDTVRTTYPATNVLITMAGVMRGEDLRDPAHLAAAEQTIEINLLGTIRTITAFLPMLEHRPDAAIVTVSSGLAFTPLVLTPTYSATKAAVHSYTESLRAQLTGTGVQVIELVPPAVQTNLFEGQDPDPTWMPLEEYLDESVQLFTDQPEAREILVERVKFLRNSELENRYDETFAALNTH</sequence>
<dbReference type="PROSITE" id="PS00061">
    <property type="entry name" value="ADH_SHORT"/>
    <property type="match status" value="1"/>
</dbReference>
<dbReference type="RefSeq" id="WP_344182295.1">
    <property type="nucleotide sequence ID" value="NZ_BAAANC010000004.1"/>
</dbReference>
<reference evidence="4 5" key="1">
    <citation type="journal article" date="2019" name="Int. J. Syst. Evol. Microbiol.">
        <title>The Global Catalogue of Microorganisms (GCM) 10K type strain sequencing project: providing services to taxonomists for standard genome sequencing and annotation.</title>
        <authorList>
            <consortium name="The Broad Institute Genomics Platform"/>
            <consortium name="The Broad Institute Genome Sequencing Center for Infectious Disease"/>
            <person name="Wu L."/>
            <person name="Ma J."/>
        </authorList>
    </citation>
    <scope>NUCLEOTIDE SEQUENCE [LARGE SCALE GENOMIC DNA]</scope>
    <source>
        <strain evidence="4 5">JCM 14303</strain>
    </source>
</reference>
<evidence type="ECO:0000313" key="4">
    <source>
        <dbReference type="EMBL" id="GAA1556691.1"/>
    </source>
</evidence>
<organism evidence="4 5">
    <name type="scientific">Kribbella lupini</name>
    <dbReference type="NCBI Taxonomy" id="291602"/>
    <lineage>
        <taxon>Bacteria</taxon>
        <taxon>Bacillati</taxon>
        <taxon>Actinomycetota</taxon>
        <taxon>Actinomycetes</taxon>
        <taxon>Propionibacteriales</taxon>
        <taxon>Kribbellaceae</taxon>
        <taxon>Kribbella</taxon>
    </lineage>
</organism>
<accession>A0ABN2CF96</accession>
<evidence type="ECO:0000313" key="5">
    <source>
        <dbReference type="Proteomes" id="UP001500363"/>
    </source>
</evidence>
<dbReference type="Proteomes" id="UP001500363">
    <property type="component" value="Unassembled WGS sequence"/>
</dbReference>
<name>A0ABN2CF96_9ACTN</name>
<comment type="similarity">
    <text evidence="1 3">Belongs to the short-chain dehydrogenases/reductases (SDR) family.</text>
</comment>
<dbReference type="InterPro" id="IPR002347">
    <property type="entry name" value="SDR_fam"/>
</dbReference>
<comment type="caution">
    <text evidence="4">The sequence shown here is derived from an EMBL/GenBank/DDBJ whole genome shotgun (WGS) entry which is preliminary data.</text>
</comment>
<dbReference type="PRINTS" id="PR00080">
    <property type="entry name" value="SDRFAMILY"/>
</dbReference>
<keyword evidence="5" id="KW-1185">Reference proteome</keyword>
<dbReference type="EMBL" id="BAAANC010000004">
    <property type="protein sequence ID" value="GAA1556691.1"/>
    <property type="molecule type" value="Genomic_DNA"/>
</dbReference>
<gene>
    <name evidence="4" type="ORF">GCM10009741_71680</name>
</gene>
<dbReference type="InterPro" id="IPR020904">
    <property type="entry name" value="Sc_DH/Rdtase_CS"/>
</dbReference>
<evidence type="ECO:0000256" key="1">
    <source>
        <dbReference type="ARBA" id="ARBA00006484"/>
    </source>
</evidence>